<proteinExistence type="predicted"/>
<dbReference type="EMBL" id="JAHRIO010062722">
    <property type="protein sequence ID" value="MEQ2179393.1"/>
    <property type="molecule type" value="Genomic_DNA"/>
</dbReference>
<comment type="caution">
    <text evidence="2">The sequence shown here is derived from an EMBL/GenBank/DDBJ whole genome shotgun (WGS) entry which is preliminary data.</text>
</comment>
<sequence>GENSSELSTENKKTHLRKGLSPCLTHMKTKVPQERRGFSATHKSWLLPGRRCSPG</sequence>
<accession>A0ABV0P7G0</accession>
<name>A0ABV0P7G0_9TELE</name>
<organism evidence="2 3">
    <name type="scientific">Goodea atripinnis</name>
    <dbReference type="NCBI Taxonomy" id="208336"/>
    <lineage>
        <taxon>Eukaryota</taxon>
        <taxon>Metazoa</taxon>
        <taxon>Chordata</taxon>
        <taxon>Craniata</taxon>
        <taxon>Vertebrata</taxon>
        <taxon>Euteleostomi</taxon>
        <taxon>Actinopterygii</taxon>
        <taxon>Neopterygii</taxon>
        <taxon>Teleostei</taxon>
        <taxon>Neoteleostei</taxon>
        <taxon>Acanthomorphata</taxon>
        <taxon>Ovalentaria</taxon>
        <taxon>Atherinomorphae</taxon>
        <taxon>Cyprinodontiformes</taxon>
        <taxon>Goodeidae</taxon>
        <taxon>Goodea</taxon>
    </lineage>
</organism>
<reference evidence="2 3" key="1">
    <citation type="submission" date="2021-06" db="EMBL/GenBank/DDBJ databases">
        <authorList>
            <person name="Palmer J.M."/>
        </authorList>
    </citation>
    <scope>NUCLEOTIDE SEQUENCE [LARGE SCALE GENOMIC DNA]</scope>
    <source>
        <strain evidence="2 3">GA_2019</strain>
        <tissue evidence="2">Muscle</tissue>
    </source>
</reference>
<gene>
    <name evidence="2" type="ORF">GOODEAATRI_024508</name>
</gene>
<protein>
    <recommendedName>
        <fullName evidence="4">Prolactin receptor</fullName>
    </recommendedName>
</protein>
<dbReference type="Proteomes" id="UP001476798">
    <property type="component" value="Unassembled WGS sequence"/>
</dbReference>
<feature type="region of interest" description="Disordered" evidence="1">
    <location>
        <begin position="1"/>
        <end position="55"/>
    </location>
</feature>
<evidence type="ECO:0000313" key="2">
    <source>
        <dbReference type="EMBL" id="MEQ2179393.1"/>
    </source>
</evidence>
<feature type="non-terminal residue" evidence="2">
    <location>
        <position position="1"/>
    </location>
</feature>
<keyword evidence="3" id="KW-1185">Reference proteome</keyword>
<evidence type="ECO:0008006" key="4">
    <source>
        <dbReference type="Google" id="ProtNLM"/>
    </source>
</evidence>
<evidence type="ECO:0000256" key="1">
    <source>
        <dbReference type="SAM" id="MobiDB-lite"/>
    </source>
</evidence>
<evidence type="ECO:0000313" key="3">
    <source>
        <dbReference type="Proteomes" id="UP001476798"/>
    </source>
</evidence>